<feature type="transmembrane region" description="Helical" evidence="12">
    <location>
        <begin position="323"/>
        <end position="343"/>
    </location>
</feature>
<feature type="region of interest" description="Disordered" evidence="11">
    <location>
        <begin position="349"/>
        <end position="390"/>
    </location>
</feature>
<reference evidence="13" key="1">
    <citation type="submission" date="2022-03" db="EMBL/GenBank/DDBJ databases">
        <authorList>
            <person name="Alioto T."/>
            <person name="Alioto T."/>
            <person name="Gomez Garrido J."/>
        </authorList>
    </citation>
    <scope>NUCLEOTIDE SEQUENCE</scope>
</reference>
<feature type="compositionally biased region" description="Basic and acidic residues" evidence="11">
    <location>
        <begin position="421"/>
        <end position="446"/>
    </location>
</feature>
<feature type="transmembrane region" description="Helical" evidence="12">
    <location>
        <begin position="519"/>
        <end position="537"/>
    </location>
</feature>
<feature type="compositionally biased region" description="Basic and acidic residues" evidence="11">
    <location>
        <begin position="453"/>
        <end position="469"/>
    </location>
</feature>
<keyword evidence="3" id="KW-0813">Transport</keyword>
<organism evidence="13 14">
    <name type="scientific">Pelobates cultripes</name>
    <name type="common">Western spadefoot toad</name>
    <dbReference type="NCBI Taxonomy" id="61616"/>
    <lineage>
        <taxon>Eukaryota</taxon>
        <taxon>Metazoa</taxon>
        <taxon>Chordata</taxon>
        <taxon>Craniata</taxon>
        <taxon>Vertebrata</taxon>
        <taxon>Euteleostomi</taxon>
        <taxon>Amphibia</taxon>
        <taxon>Batrachia</taxon>
        <taxon>Anura</taxon>
        <taxon>Pelobatoidea</taxon>
        <taxon>Pelobatidae</taxon>
        <taxon>Pelobates</taxon>
    </lineage>
</organism>
<evidence type="ECO:0000256" key="2">
    <source>
        <dbReference type="ARBA" id="ARBA00006513"/>
    </source>
</evidence>
<evidence type="ECO:0000313" key="13">
    <source>
        <dbReference type="EMBL" id="CAH2302183.1"/>
    </source>
</evidence>
<dbReference type="PANTHER" id="PTHR21522">
    <property type="entry name" value="PROTON CHANNEL OTOP"/>
    <property type="match status" value="1"/>
</dbReference>
<comment type="subcellular location">
    <subcellularLocation>
        <location evidence="1">Cell membrane</location>
        <topology evidence="1">Multi-pass membrane protein</topology>
    </subcellularLocation>
</comment>
<feature type="non-terminal residue" evidence="13">
    <location>
        <position position="652"/>
    </location>
</feature>
<keyword evidence="7 12" id="KW-1133">Transmembrane helix</keyword>
<feature type="transmembrane region" description="Helical" evidence="12">
    <location>
        <begin position="627"/>
        <end position="647"/>
    </location>
</feature>
<dbReference type="PANTHER" id="PTHR21522:SF36">
    <property type="entry name" value="PROTON CHANNEL OTOP3"/>
    <property type="match status" value="1"/>
</dbReference>
<keyword evidence="8" id="KW-0406">Ion transport</keyword>
<dbReference type="InterPro" id="IPR004878">
    <property type="entry name" value="Otopetrin"/>
</dbReference>
<evidence type="ECO:0000256" key="11">
    <source>
        <dbReference type="SAM" id="MobiDB-lite"/>
    </source>
</evidence>
<protein>
    <recommendedName>
        <fullName evidence="15">Otopetrin-3</fullName>
    </recommendedName>
</protein>
<evidence type="ECO:0000256" key="4">
    <source>
        <dbReference type="ARBA" id="ARBA00022475"/>
    </source>
</evidence>
<evidence type="ECO:0000256" key="8">
    <source>
        <dbReference type="ARBA" id="ARBA00023065"/>
    </source>
</evidence>
<feature type="region of interest" description="Disordered" evidence="11">
    <location>
        <begin position="421"/>
        <end position="472"/>
    </location>
</feature>
<evidence type="ECO:0000256" key="10">
    <source>
        <dbReference type="ARBA" id="ARBA00023303"/>
    </source>
</evidence>
<comment type="similarity">
    <text evidence="2">Belongs to the otopetrin family.</text>
</comment>
<accession>A0AAD1SID4</accession>
<feature type="transmembrane region" description="Helical" evidence="12">
    <location>
        <begin position="247"/>
        <end position="264"/>
    </location>
</feature>
<dbReference type="Proteomes" id="UP001295444">
    <property type="component" value="Chromosome 06"/>
</dbReference>
<evidence type="ECO:0000313" key="14">
    <source>
        <dbReference type="Proteomes" id="UP001295444"/>
    </source>
</evidence>
<feature type="transmembrane region" description="Helical" evidence="12">
    <location>
        <begin position="596"/>
        <end position="615"/>
    </location>
</feature>
<feature type="transmembrane region" description="Helical" evidence="12">
    <location>
        <begin position="484"/>
        <end position="507"/>
    </location>
</feature>
<proteinExistence type="inferred from homology"/>
<evidence type="ECO:0000256" key="1">
    <source>
        <dbReference type="ARBA" id="ARBA00004651"/>
    </source>
</evidence>
<keyword evidence="9 12" id="KW-0472">Membrane</keyword>
<evidence type="ECO:0000256" key="12">
    <source>
        <dbReference type="SAM" id="Phobius"/>
    </source>
</evidence>
<evidence type="ECO:0000256" key="6">
    <source>
        <dbReference type="ARBA" id="ARBA00022781"/>
    </source>
</evidence>
<feature type="transmembrane region" description="Helical" evidence="12">
    <location>
        <begin position="150"/>
        <end position="169"/>
    </location>
</feature>
<gene>
    <name evidence="13" type="ORF">PECUL_23A052295</name>
</gene>
<keyword evidence="6" id="KW-0375">Hydrogen ion transport</keyword>
<keyword evidence="5 12" id="KW-0812">Transmembrane</keyword>
<dbReference type="AlphaFoldDB" id="A0AAD1SID4"/>
<evidence type="ECO:0008006" key="15">
    <source>
        <dbReference type="Google" id="ProtNLM"/>
    </source>
</evidence>
<evidence type="ECO:0000256" key="3">
    <source>
        <dbReference type="ARBA" id="ARBA00022448"/>
    </source>
</evidence>
<feature type="transmembrane region" description="Helical" evidence="12">
    <location>
        <begin position="117"/>
        <end position="138"/>
    </location>
</feature>
<evidence type="ECO:0000256" key="5">
    <source>
        <dbReference type="ARBA" id="ARBA00022692"/>
    </source>
</evidence>
<sequence>MTIDRKGLCLTSEGLPIQYEYSWLHRNCTSAETHHRRAQGSGRLFSGLLTVNVVFVGAALISSVILSKSSMAAESYQIYLSVLMLVSSAWSLYHLLCTRKKPHAVLLKDHHAGALALRASLVFFGVSSVLLFIFKTGYDAVLPCTLPLEIFFSCTQILFICIQTCLLWISSKDCIQVQHNVTRCGIMLTLATNLLLWFLAVINESVYRERESSVMNTTEENTLCSCPVYSLCWTFQQGYVTLYPFNLEYSLICASMLFVMWKNVGRIENLTSGLEQSSFRLRGVVYGPLLGLVTLLIGIYVFIQYRIQVSVETASLTSYRLYYVYNIILLTAMIVCCVIGILAHSIGQGECKKKDSGGQKEKFTRQYEKKSTAKETSENGKPENKENGEMKVVMEDNLDNAGRKELTKEQLELELDLQWQEGKRDEHSENHEEHTEHRENYTEIEKHTRHRGRTTEHKVGDGKPEENCHIRPGSSKNYTRSIEIILLLGATLGRFSISYYSIVATLAVNSWNMVNSLSVAYSLLMILQHILQNIFIIECMRSEHKETTSIIIVNENAEEMIDPLRRMSLVEMRKVSMAYIESVGHLSTSRRAVKEISLFLVFGNIVFWIMSAFGNQPQYTNGLEREFYGFSAWFSILNFGLPLTVFYRMHSW</sequence>
<feature type="compositionally biased region" description="Basic and acidic residues" evidence="11">
    <location>
        <begin position="350"/>
        <end position="390"/>
    </location>
</feature>
<feature type="transmembrane region" description="Helical" evidence="12">
    <location>
        <begin position="44"/>
        <end position="66"/>
    </location>
</feature>
<evidence type="ECO:0000256" key="7">
    <source>
        <dbReference type="ARBA" id="ARBA00022989"/>
    </source>
</evidence>
<dbReference type="GO" id="GO:0005886">
    <property type="term" value="C:plasma membrane"/>
    <property type="evidence" value="ECO:0007669"/>
    <property type="project" value="UniProtKB-SubCell"/>
</dbReference>
<feature type="transmembrane region" description="Helical" evidence="12">
    <location>
        <begin position="181"/>
        <end position="202"/>
    </location>
</feature>
<feature type="transmembrane region" description="Helical" evidence="12">
    <location>
        <begin position="284"/>
        <end position="303"/>
    </location>
</feature>
<keyword evidence="4" id="KW-1003">Cell membrane</keyword>
<dbReference type="Pfam" id="PF03189">
    <property type="entry name" value="Otopetrin"/>
    <property type="match status" value="3"/>
</dbReference>
<name>A0AAD1SID4_PELCU</name>
<feature type="transmembrane region" description="Helical" evidence="12">
    <location>
        <begin position="78"/>
        <end position="96"/>
    </location>
</feature>
<keyword evidence="14" id="KW-1185">Reference proteome</keyword>
<evidence type="ECO:0000256" key="9">
    <source>
        <dbReference type="ARBA" id="ARBA00023136"/>
    </source>
</evidence>
<keyword evidence="10" id="KW-0407">Ion channel</keyword>
<dbReference type="EMBL" id="OW240917">
    <property type="protein sequence ID" value="CAH2302183.1"/>
    <property type="molecule type" value="Genomic_DNA"/>
</dbReference>
<dbReference type="GO" id="GO:0015252">
    <property type="term" value="F:proton channel activity"/>
    <property type="evidence" value="ECO:0007669"/>
    <property type="project" value="InterPro"/>
</dbReference>